<sequence length="551" mass="62850">MNKIDFSKQRILIVDDQKPFLALLKSVLNSAGAQANSIVTAKSCEVALASCRKEKFDFIICDLHLGSNRKNGFEFLEELRETSLLKPTTVFVLVSADSQRPTVLGSLEKQPDEYVVKPFSQAQLILRLEKAHARKLALAPIYKHIYAKDFPMAIEVCKQVIQADNRYKELVGRLLAELYWTTTQFTEAQKWLNSYSEDHKRTWLGVSKAQTEMLLKNYEIAIELANHALRKNNLLIEAHDIIAQSWFELGKIAEAEIAIDTALRLSPFSIERLFKACTYARKNENYEKIIGLTQNIWECSKKSVYRNLSYLCAHVRSYLEVAQHTSDNKVKGRFQQEALYALQRYRHNENVYIQDEFDFDIFEELIKARIHSQNGKLFQSKQAMTQAQNSVAAKFSDFPLPLAPDGITALLDLGEFEDAQLITEALLASGKLSDCNTLALLADATGRNNLQQEHFFKYNQQGINFYSEGKFAAAFSAFSEAQKSAPVNIGIILNLLQCSLRLLQKTAKHDPALVNSSKKTYRLLQNMTMLDKHRQKFNLLALELEKIMDIR</sequence>
<dbReference type="CDD" id="cd17589">
    <property type="entry name" value="REC_TPR"/>
    <property type="match status" value="1"/>
</dbReference>
<dbReference type="RefSeq" id="WP_082768695.1">
    <property type="nucleotide sequence ID" value="NZ_LSNE01000002.1"/>
</dbReference>
<dbReference type="SMART" id="SM00448">
    <property type="entry name" value="REC"/>
    <property type="match status" value="1"/>
</dbReference>
<dbReference type="PROSITE" id="PS50110">
    <property type="entry name" value="RESPONSE_REGULATORY"/>
    <property type="match status" value="1"/>
</dbReference>
<reference evidence="4" key="1">
    <citation type="submission" date="2016-02" db="EMBL/GenBank/DDBJ databases">
        <authorList>
            <person name="Schultz-Johansen M."/>
            <person name="Glaring M.A."/>
            <person name="Bech P.K."/>
            <person name="Stougaard P."/>
        </authorList>
    </citation>
    <scope>NUCLEOTIDE SEQUENCE [LARGE SCALE GENOMIC DNA]</scope>
    <source>
        <strain evidence="4">S66</strain>
    </source>
</reference>
<feature type="modified residue" description="4-aspartylphosphate" evidence="1">
    <location>
        <position position="62"/>
    </location>
</feature>
<dbReference type="OrthoDB" id="7298659at2"/>
<dbReference type="PANTHER" id="PTHR43228">
    <property type="entry name" value="TWO-COMPONENT RESPONSE REGULATOR"/>
    <property type="match status" value="1"/>
</dbReference>
<dbReference type="Gene3D" id="1.25.40.10">
    <property type="entry name" value="Tetratricopeptide repeat domain"/>
    <property type="match status" value="1"/>
</dbReference>
<organism evidence="3 4">
    <name type="scientific">Paraglaciecola hydrolytica</name>
    <dbReference type="NCBI Taxonomy" id="1799789"/>
    <lineage>
        <taxon>Bacteria</taxon>
        <taxon>Pseudomonadati</taxon>
        <taxon>Pseudomonadota</taxon>
        <taxon>Gammaproteobacteria</taxon>
        <taxon>Alteromonadales</taxon>
        <taxon>Alteromonadaceae</taxon>
        <taxon>Paraglaciecola</taxon>
    </lineage>
</organism>
<keyword evidence="4" id="KW-1185">Reference proteome</keyword>
<evidence type="ECO:0000259" key="2">
    <source>
        <dbReference type="PROSITE" id="PS50110"/>
    </source>
</evidence>
<feature type="domain" description="Response regulatory" evidence="2">
    <location>
        <begin position="10"/>
        <end position="132"/>
    </location>
</feature>
<protein>
    <recommendedName>
        <fullName evidence="2">Response regulatory domain-containing protein</fullName>
    </recommendedName>
</protein>
<dbReference type="STRING" id="1799789.AX660_04785"/>
<dbReference type="InterPro" id="IPR011990">
    <property type="entry name" value="TPR-like_helical_dom_sf"/>
</dbReference>
<evidence type="ECO:0000256" key="1">
    <source>
        <dbReference type="PROSITE-ProRule" id="PRU00169"/>
    </source>
</evidence>
<gene>
    <name evidence="3" type="ORF">AX660_04785</name>
</gene>
<dbReference type="Pfam" id="PF00072">
    <property type="entry name" value="Response_reg"/>
    <property type="match status" value="1"/>
</dbReference>
<evidence type="ECO:0000313" key="3">
    <source>
        <dbReference type="EMBL" id="KXI30740.1"/>
    </source>
</evidence>
<dbReference type="SUPFAM" id="SSF48452">
    <property type="entry name" value="TPR-like"/>
    <property type="match status" value="1"/>
</dbReference>
<dbReference type="GO" id="GO:0000160">
    <property type="term" value="P:phosphorelay signal transduction system"/>
    <property type="evidence" value="ECO:0007669"/>
    <property type="project" value="InterPro"/>
</dbReference>
<dbReference type="InterPro" id="IPR001789">
    <property type="entry name" value="Sig_transdc_resp-reg_receiver"/>
</dbReference>
<dbReference type="SUPFAM" id="SSF52172">
    <property type="entry name" value="CheY-like"/>
    <property type="match status" value="1"/>
</dbReference>
<dbReference type="EMBL" id="LSNE01000002">
    <property type="protein sequence ID" value="KXI30740.1"/>
    <property type="molecule type" value="Genomic_DNA"/>
</dbReference>
<accession>A0A136A6I0</accession>
<comment type="caution">
    <text evidence="3">The sequence shown here is derived from an EMBL/GenBank/DDBJ whole genome shotgun (WGS) entry which is preliminary data.</text>
</comment>
<dbReference type="AlphaFoldDB" id="A0A136A6I0"/>
<proteinExistence type="predicted"/>
<dbReference type="Gene3D" id="3.40.50.2300">
    <property type="match status" value="1"/>
</dbReference>
<name>A0A136A6I0_9ALTE</name>
<keyword evidence="1" id="KW-0597">Phosphoprotein</keyword>
<dbReference type="InterPro" id="IPR052048">
    <property type="entry name" value="ST_Response_Regulator"/>
</dbReference>
<dbReference type="Proteomes" id="UP000070299">
    <property type="component" value="Unassembled WGS sequence"/>
</dbReference>
<dbReference type="InterPro" id="IPR011006">
    <property type="entry name" value="CheY-like_superfamily"/>
</dbReference>
<evidence type="ECO:0000313" key="4">
    <source>
        <dbReference type="Proteomes" id="UP000070299"/>
    </source>
</evidence>
<dbReference type="PANTHER" id="PTHR43228:SF1">
    <property type="entry name" value="TWO-COMPONENT RESPONSE REGULATOR ARR22"/>
    <property type="match status" value="1"/>
</dbReference>